<dbReference type="InterPro" id="IPR050623">
    <property type="entry name" value="Glucan_succinyl_AcylTrfase"/>
</dbReference>
<keyword evidence="3" id="KW-0808">Transferase</keyword>
<keyword evidence="3" id="KW-0012">Acyltransferase</keyword>
<feature type="transmembrane region" description="Helical" evidence="1">
    <location>
        <begin position="247"/>
        <end position="265"/>
    </location>
</feature>
<dbReference type="OrthoDB" id="9809782at2"/>
<reference evidence="4" key="1">
    <citation type="submission" date="2016-10" db="EMBL/GenBank/DDBJ databases">
        <authorList>
            <person name="Varghese N."/>
            <person name="Submissions S."/>
        </authorList>
    </citation>
    <scope>NUCLEOTIDE SEQUENCE [LARGE SCALE GENOMIC DNA]</scope>
    <source>
        <strain evidence="4">DSM 23920</strain>
    </source>
</reference>
<keyword evidence="1" id="KW-0472">Membrane</keyword>
<feature type="transmembrane region" description="Helical" evidence="1">
    <location>
        <begin position="145"/>
        <end position="165"/>
    </location>
</feature>
<feature type="transmembrane region" description="Helical" evidence="1">
    <location>
        <begin position="185"/>
        <end position="203"/>
    </location>
</feature>
<dbReference type="AlphaFoldDB" id="A0A1H4FL63"/>
<feature type="transmembrane region" description="Helical" evidence="1">
    <location>
        <begin position="280"/>
        <end position="301"/>
    </location>
</feature>
<dbReference type="GO" id="GO:0016747">
    <property type="term" value="F:acyltransferase activity, transferring groups other than amino-acyl groups"/>
    <property type="evidence" value="ECO:0007669"/>
    <property type="project" value="InterPro"/>
</dbReference>
<feature type="transmembrane region" description="Helical" evidence="1">
    <location>
        <begin position="12"/>
        <end position="35"/>
    </location>
</feature>
<accession>A0A1H4FL63</accession>
<feature type="transmembrane region" description="Helical" evidence="1">
    <location>
        <begin position="345"/>
        <end position="368"/>
    </location>
</feature>
<evidence type="ECO:0000256" key="1">
    <source>
        <dbReference type="SAM" id="Phobius"/>
    </source>
</evidence>
<feature type="transmembrane region" description="Helical" evidence="1">
    <location>
        <begin position="215"/>
        <end position="235"/>
    </location>
</feature>
<dbReference type="STRING" id="408074.SAMN05660909_04508"/>
<keyword evidence="3" id="KW-0378">Hydrolase</keyword>
<feature type="transmembrane region" description="Helical" evidence="1">
    <location>
        <begin position="60"/>
        <end position="77"/>
    </location>
</feature>
<organism evidence="3 4">
    <name type="scientific">Chitinophaga terrae</name>
    <name type="common">ex Kim and Jung 2007</name>
    <dbReference type="NCBI Taxonomy" id="408074"/>
    <lineage>
        <taxon>Bacteria</taxon>
        <taxon>Pseudomonadati</taxon>
        <taxon>Bacteroidota</taxon>
        <taxon>Chitinophagia</taxon>
        <taxon>Chitinophagales</taxon>
        <taxon>Chitinophagaceae</taxon>
        <taxon>Chitinophaga</taxon>
    </lineage>
</organism>
<keyword evidence="1" id="KW-0812">Transmembrane</keyword>
<dbReference type="EMBL" id="FNRL01000026">
    <property type="protein sequence ID" value="SEA98103.1"/>
    <property type="molecule type" value="Genomic_DNA"/>
</dbReference>
<dbReference type="InterPro" id="IPR002656">
    <property type="entry name" value="Acyl_transf_3_dom"/>
</dbReference>
<evidence type="ECO:0000259" key="2">
    <source>
        <dbReference type="Pfam" id="PF01757"/>
    </source>
</evidence>
<dbReference type="Pfam" id="PF01757">
    <property type="entry name" value="Acyl_transf_3"/>
    <property type="match status" value="1"/>
</dbReference>
<evidence type="ECO:0000313" key="4">
    <source>
        <dbReference type="Proteomes" id="UP000199656"/>
    </source>
</evidence>
<keyword evidence="1" id="KW-1133">Transmembrane helix</keyword>
<protein>
    <submittedName>
        <fullName evidence="3">Peptidoglycan/LPS O-acetylase OafA/YrhL, contains acyltransferase and SGNH-hydrolase domains</fullName>
    </submittedName>
</protein>
<gene>
    <name evidence="3" type="ORF">SAMN05660909_04508</name>
</gene>
<proteinExistence type="predicted"/>
<sequence length="402" mass="47430">MSVTPLSSRQTYIDWLRIFAIIGVLLFHSAMPYVADWEWHIKNPETSNTLLELNDFMSRWRMPLLFFISGAVSYFMLQRYNGSAFLGQRFLRLFVPLIVGILVIVPPQIYLERVVAGYQGNFWQFYLHMFKTGAYPKGDLSWHHLWFICYLLVYDILLTPLFVHLMSKGRKLMQRLEWLAKGSRIYFLALPGVLVYTFWMNRFRATHDLIHDYGYFPYYLFFVLVGFICIANQSFMDSLARNRRTSFAIAVLSILIINYCRWNKIEPWFATGYFNPDYRFYLFAFVGGVNAYMWVFTAVGYGKQYLNRPWKGMAYVNQAVYPFYILHQTVIVIITFYLVKVPDPIGMKYIFTVIVTFLLSMCIFHLFIRPFAVMRFLFGMKGTGKKKEKENLIVHPVAVTVL</sequence>
<dbReference type="RefSeq" id="WP_089764431.1">
    <property type="nucleotide sequence ID" value="NZ_BKAT01000007.1"/>
</dbReference>
<feature type="domain" description="Acyltransferase 3" evidence="2">
    <location>
        <begin position="11"/>
        <end position="363"/>
    </location>
</feature>
<dbReference type="GO" id="GO:0016787">
    <property type="term" value="F:hydrolase activity"/>
    <property type="evidence" value="ECO:0007669"/>
    <property type="project" value="UniProtKB-KW"/>
</dbReference>
<keyword evidence="4" id="KW-1185">Reference proteome</keyword>
<dbReference type="Proteomes" id="UP000199656">
    <property type="component" value="Unassembled WGS sequence"/>
</dbReference>
<feature type="transmembrane region" description="Helical" evidence="1">
    <location>
        <begin position="321"/>
        <end position="339"/>
    </location>
</feature>
<dbReference type="PANTHER" id="PTHR36927">
    <property type="entry name" value="BLR4337 PROTEIN"/>
    <property type="match status" value="1"/>
</dbReference>
<feature type="transmembrane region" description="Helical" evidence="1">
    <location>
        <begin position="89"/>
        <end position="111"/>
    </location>
</feature>
<dbReference type="PANTHER" id="PTHR36927:SF3">
    <property type="entry name" value="GLUCANS BIOSYNTHESIS PROTEIN C"/>
    <property type="match status" value="1"/>
</dbReference>
<evidence type="ECO:0000313" key="3">
    <source>
        <dbReference type="EMBL" id="SEA98103.1"/>
    </source>
</evidence>
<name>A0A1H4FL63_9BACT</name>